<feature type="compositionally biased region" description="Basic and acidic residues" evidence="4">
    <location>
        <begin position="328"/>
        <end position="354"/>
    </location>
</feature>
<dbReference type="GO" id="GO:0019752">
    <property type="term" value="P:carboxylic acid metabolic process"/>
    <property type="evidence" value="ECO:0007669"/>
    <property type="project" value="UniProtKB-ARBA"/>
</dbReference>
<dbReference type="CDD" id="cd07039">
    <property type="entry name" value="TPP_PYR_POX"/>
    <property type="match status" value="1"/>
</dbReference>
<dbReference type="Proteomes" id="UP000320593">
    <property type="component" value="Unassembled WGS sequence"/>
</dbReference>
<feature type="domain" description="Thiamine pyrophosphate enzyme TPP-binding" evidence="6">
    <location>
        <begin position="377"/>
        <end position="523"/>
    </location>
</feature>
<comment type="similarity">
    <text evidence="1 3">Belongs to the TPP enzyme family.</text>
</comment>
<dbReference type="InterPro" id="IPR012000">
    <property type="entry name" value="Thiamin_PyroP_enz_cen_dom"/>
</dbReference>
<evidence type="ECO:0000259" key="7">
    <source>
        <dbReference type="Pfam" id="PF02776"/>
    </source>
</evidence>
<feature type="domain" description="Thiamine pyrophosphate enzyme N-terminal TPP-binding" evidence="7">
    <location>
        <begin position="1"/>
        <end position="116"/>
    </location>
</feature>
<dbReference type="Pfam" id="PF00205">
    <property type="entry name" value="TPP_enzyme_M"/>
    <property type="match status" value="1"/>
</dbReference>
<sequence>MNVAELIIETLHQHGVRHVFGIPGDAICDFTYALKSRQDMDFILVRHEEAGAFAASAQAKLSGELACCMGTAGGGAIHLLNGLYDAKLDRAPVLAITGQVQTEFVGTGYHQEVDTERLFADACVYSKTVMDEGQLPALIMEACKAAISERAPAHLSVPTNVAGRKVAEIPSNLTPGLSGARMRPCDEDLKHAADLINKAEKPVILAGLGAGSGGDQVIALAKKIKAPIARTLRAKDWIDESHPDCIGGLGLLGGVAGSKSMEHCDLLVMIGTDYPYVDFYPKKAKVIQIDIDVRNIGKRTSIDVPLHGHTDPTVGALLELVNEKSDDSFKKDMTRRHEEERRHWTSDEGSDHTPVRPQTLLHAVSTHAPDNAVFLCDTGTITAWSARHLIVKETQRFTASACLGTMAFAMSGSIGAQLKYPDRPVAALCGDGAFAMLMADFVTAVRYDLPVTVIVLENKKLGFIALEQEGKGLPEHSIDLVNPDFVAFARACGGEGIQVSRPEELDHALKTAFSNGKATVVNVETEPGELIMPPQINARQAYHFGLAKVREAIEPIKEALGK</sequence>
<dbReference type="InterPro" id="IPR012001">
    <property type="entry name" value="Thiamin_PyroP_enz_TPP-bd_dom"/>
</dbReference>
<keyword evidence="8" id="KW-0670">Pyruvate</keyword>
<evidence type="ECO:0000259" key="5">
    <source>
        <dbReference type="Pfam" id="PF00205"/>
    </source>
</evidence>
<evidence type="ECO:0000256" key="1">
    <source>
        <dbReference type="ARBA" id="ARBA00007812"/>
    </source>
</evidence>
<dbReference type="EMBL" id="VLLF01000002">
    <property type="protein sequence ID" value="TWI90109.1"/>
    <property type="molecule type" value="Genomic_DNA"/>
</dbReference>
<evidence type="ECO:0000313" key="8">
    <source>
        <dbReference type="EMBL" id="TWI90109.1"/>
    </source>
</evidence>
<dbReference type="InterPro" id="IPR011766">
    <property type="entry name" value="TPP_enzyme_TPP-bd"/>
</dbReference>
<name>A0A562T935_9HYPH</name>
<dbReference type="InterPro" id="IPR047212">
    <property type="entry name" value="TPP_POXB-like"/>
</dbReference>
<dbReference type="GO" id="GO:0003824">
    <property type="term" value="F:catalytic activity"/>
    <property type="evidence" value="ECO:0007669"/>
    <property type="project" value="InterPro"/>
</dbReference>
<feature type="region of interest" description="Disordered" evidence="4">
    <location>
        <begin position="328"/>
        <end position="356"/>
    </location>
</feature>
<dbReference type="RefSeq" id="WP_145341147.1">
    <property type="nucleotide sequence ID" value="NZ_SMLY01000086.1"/>
</dbReference>
<evidence type="ECO:0000256" key="3">
    <source>
        <dbReference type="RuleBase" id="RU362132"/>
    </source>
</evidence>
<dbReference type="Gene3D" id="3.40.50.1220">
    <property type="entry name" value="TPP-binding domain"/>
    <property type="match status" value="1"/>
</dbReference>
<dbReference type="Pfam" id="PF02775">
    <property type="entry name" value="TPP_enzyme_C"/>
    <property type="match status" value="1"/>
</dbReference>
<proteinExistence type="inferred from homology"/>
<dbReference type="SUPFAM" id="SSF52467">
    <property type="entry name" value="DHS-like NAD/FAD-binding domain"/>
    <property type="match status" value="1"/>
</dbReference>
<dbReference type="InterPro" id="IPR029061">
    <property type="entry name" value="THDP-binding"/>
</dbReference>
<keyword evidence="9" id="KW-1185">Reference proteome</keyword>
<evidence type="ECO:0000259" key="6">
    <source>
        <dbReference type="Pfam" id="PF02775"/>
    </source>
</evidence>
<protein>
    <submittedName>
        <fullName evidence="8">Pyruvate oxidase</fullName>
    </submittedName>
</protein>
<dbReference type="Gene3D" id="3.40.50.970">
    <property type="match status" value="2"/>
</dbReference>
<dbReference type="InterPro" id="IPR047210">
    <property type="entry name" value="TPP_PYR_POXB-like"/>
</dbReference>
<evidence type="ECO:0000256" key="4">
    <source>
        <dbReference type="SAM" id="MobiDB-lite"/>
    </source>
</evidence>
<dbReference type="InterPro" id="IPR047211">
    <property type="entry name" value="POXB-like"/>
</dbReference>
<gene>
    <name evidence="8" type="ORF">JM93_01086</name>
</gene>
<dbReference type="FunFam" id="3.40.50.970:FF:000007">
    <property type="entry name" value="Acetolactate synthase"/>
    <property type="match status" value="1"/>
</dbReference>
<dbReference type="AlphaFoldDB" id="A0A562T935"/>
<organism evidence="8 9">
    <name type="scientific">Roseibium hamelinense</name>
    <dbReference type="NCBI Taxonomy" id="150831"/>
    <lineage>
        <taxon>Bacteria</taxon>
        <taxon>Pseudomonadati</taxon>
        <taxon>Pseudomonadota</taxon>
        <taxon>Alphaproteobacteria</taxon>
        <taxon>Hyphomicrobiales</taxon>
        <taxon>Stappiaceae</taxon>
        <taxon>Roseibium</taxon>
    </lineage>
</organism>
<dbReference type="Pfam" id="PF02776">
    <property type="entry name" value="TPP_enzyme_N"/>
    <property type="match status" value="1"/>
</dbReference>
<feature type="domain" description="Thiamine pyrophosphate enzyme central" evidence="5">
    <location>
        <begin position="189"/>
        <end position="317"/>
    </location>
</feature>
<reference evidence="8 9" key="1">
    <citation type="submission" date="2019-07" db="EMBL/GenBank/DDBJ databases">
        <title>Genomic Encyclopedia of Archaeal and Bacterial Type Strains, Phase II (KMG-II): from individual species to whole genera.</title>
        <authorList>
            <person name="Goeker M."/>
        </authorList>
    </citation>
    <scope>NUCLEOTIDE SEQUENCE [LARGE SCALE GENOMIC DNA]</scope>
    <source>
        <strain evidence="8 9">ATCC BAA-252</strain>
    </source>
</reference>
<evidence type="ECO:0000313" key="9">
    <source>
        <dbReference type="Proteomes" id="UP000320593"/>
    </source>
</evidence>
<dbReference type="GO" id="GO:0000287">
    <property type="term" value="F:magnesium ion binding"/>
    <property type="evidence" value="ECO:0007669"/>
    <property type="project" value="InterPro"/>
</dbReference>
<keyword evidence="2 3" id="KW-0786">Thiamine pyrophosphate</keyword>
<dbReference type="GO" id="GO:0030976">
    <property type="term" value="F:thiamine pyrophosphate binding"/>
    <property type="evidence" value="ECO:0007669"/>
    <property type="project" value="InterPro"/>
</dbReference>
<dbReference type="SUPFAM" id="SSF52518">
    <property type="entry name" value="Thiamin diphosphate-binding fold (THDP-binding)"/>
    <property type="match status" value="2"/>
</dbReference>
<evidence type="ECO:0000256" key="2">
    <source>
        <dbReference type="ARBA" id="ARBA00023052"/>
    </source>
</evidence>
<dbReference type="CDD" id="cd02014">
    <property type="entry name" value="TPP_POX"/>
    <property type="match status" value="1"/>
</dbReference>
<accession>A0A562T935</accession>
<comment type="caution">
    <text evidence="8">The sequence shown here is derived from an EMBL/GenBank/DDBJ whole genome shotgun (WGS) entry which is preliminary data.</text>
</comment>
<dbReference type="InterPro" id="IPR029035">
    <property type="entry name" value="DHS-like_NAD/FAD-binding_dom"/>
</dbReference>
<dbReference type="OrthoDB" id="4494979at2"/>
<dbReference type="PANTHER" id="PTHR42981:SF2">
    <property type="entry name" value="PYRUVATE DEHYDROGENASE [UBIQUINONE]"/>
    <property type="match status" value="1"/>
</dbReference>
<dbReference type="PANTHER" id="PTHR42981">
    <property type="entry name" value="PYRUVATE DEHYDROGENASE [UBIQUINONE]"/>
    <property type="match status" value="1"/>
</dbReference>